<keyword evidence="2" id="KW-1133">Transmembrane helix</keyword>
<comment type="caution">
    <text evidence="3">The sequence shown here is derived from an EMBL/GenBank/DDBJ whole genome shotgun (WGS) entry which is preliminary data.</text>
</comment>
<accession>A0ABR4DKE6</accession>
<proteinExistence type="predicted"/>
<feature type="compositionally biased region" description="Basic and acidic residues" evidence="1">
    <location>
        <begin position="1108"/>
        <end position="1121"/>
    </location>
</feature>
<keyword evidence="2" id="KW-0812">Transmembrane</keyword>
<feature type="compositionally biased region" description="Basic and acidic residues" evidence="1">
    <location>
        <begin position="822"/>
        <end position="837"/>
    </location>
</feature>
<feature type="region of interest" description="Disordered" evidence="1">
    <location>
        <begin position="1096"/>
        <end position="1149"/>
    </location>
</feature>
<keyword evidence="2" id="KW-0472">Membrane</keyword>
<dbReference type="RefSeq" id="XP_070869208.1">
    <property type="nucleotide sequence ID" value="XM_071008963.1"/>
</dbReference>
<evidence type="ECO:0000313" key="3">
    <source>
        <dbReference type="EMBL" id="KAL2270484.1"/>
    </source>
</evidence>
<protein>
    <recommendedName>
        <fullName evidence="5">Heterokaryon incompatibility domain-containing protein</fullName>
    </recommendedName>
</protein>
<organism evidence="3 4">
    <name type="scientific">Remersonia thermophila</name>
    <dbReference type="NCBI Taxonomy" id="72144"/>
    <lineage>
        <taxon>Eukaryota</taxon>
        <taxon>Fungi</taxon>
        <taxon>Dikarya</taxon>
        <taxon>Ascomycota</taxon>
        <taxon>Pezizomycotina</taxon>
        <taxon>Sordariomycetes</taxon>
        <taxon>Sordariomycetidae</taxon>
        <taxon>Sordariales</taxon>
        <taxon>Sordariales incertae sedis</taxon>
        <taxon>Remersonia</taxon>
    </lineage>
</organism>
<evidence type="ECO:0000256" key="1">
    <source>
        <dbReference type="SAM" id="MobiDB-lite"/>
    </source>
</evidence>
<dbReference type="Proteomes" id="UP001600064">
    <property type="component" value="Unassembled WGS sequence"/>
</dbReference>
<keyword evidence="4" id="KW-1185">Reference proteome</keyword>
<dbReference type="GeneID" id="98123607"/>
<evidence type="ECO:0008006" key="5">
    <source>
        <dbReference type="Google" id="ProtNLM"/>
    </source>
</evidence>
<dbReference type="PANTHER" id="PTHR39596:SF2">
    <property type="entry name" value="HET DOMAIN PROTEIN (AFU_ORTHOLOGUE AFUA_1G17550)-RELATED"/>
    <property type="match status" value="1"/>
</dbReference>
<feature type="transmembrane region" description="Helical" evidence="2">
    <location>
        <begin position="967"/>
        <end position="989"/>
    </location>
</feature>
<evidence type="ECO:0000256" key="2">
    <source>
        <dbReference type="SAM" id="Phobius"/>
    </source>
</evidence>
<feature type="transmembrane region" description="Helical" evidence="2">
    <location>
        <begin position="935"/>
        <end position="955"/>
    </location>
</feature>
<gene>
    <name evidence="3" type="ORF">VTJ83DRAFT_2668</name>
</gene>
<feature type="compositionally biased region" description="Basic and acidic residues" evidence="1">
    <location>
        <begin position="1128"/>
        <end position="1137"/>
    </location>
</feature>
<dbReference type="PANTHER" id="PTHR39596">
    <property type="match status" value="1"/>
</dbReference>
<evidence type="ECO:0000313" key="4">
    <source>
        <dbReference type="Proteomes" id="UP001600064"/>
    </source>
</evidence>
<sequence length="1149" mass="126793">MDFLPHPVAGVEALDIPFVADTPFVFGTDFWDFPKLHGYGHQWASLPAPRLASLAQSWLYFAAISEFLGRPIDYRHFQVGQSVSAKPLLPLLNDWLASLGLASPGDDPQDARAKDEHLRSLLREHYRFLDAVVQLASDFDAVSQSHVKPLPTIILSVKVLCVTLRGVLWHLAHGDVDEALRPWPSPAARLRREIVPARDLRGRQSLSPSGQLLLDVLRLRGWCPFWARKVLTSYGYALAYYFTRLFRTYPRGPSHRRCSDTECVAGNADIFSYVPRHASRGCLCQPKAAPMDQIRAVLEDGGVPLIRLHGSAKAPLRIEVVRMTARTRFVVVSHVWSDGIGNAHTTALPECQLRRLRAHLGELKPLRRLGDQDADLNILSSLDTSFQPAAARRPRYLWIDALCMPPVGASAFLRLRAINKLPAIYQAADRILVLDRTLERTSVAESDSLEQFARFAVSPWMGRCWTFHEAALASACEVQCADGTFDAFSPQPKPRLASDTAAARRRRIAWIEALTRPAGWLRRRLLPKPVPAPDQTLLHAASAAGAGISALIVASLTRSLREEFRSAFSNGVKPSKTAFADGALATDFCTLFVQVWNELAKRTTTVPGDMHLIMANLLGFNTEPLMRIPRSADRMSCILRSMDGIPVSLLFNLDGPRHKPTANHRDRWLPLYPSRQFLSFGSPYTNLRVIGDDLYLPNNTISRQKVALFVCTGDADPFSSCAFTLQDELTGAQYAITLRRKEGQADEFATPEMGPYCIAIQMDPELGSKPPGRIDDLTAAPTTFAGALFRVRRVVTRVKKLYHHNLETDYDGSFELVEEEGYRSSKDLETSSKRATNDDADGSLAGALAEHPRGILRTVYDCPLTVSSPVPPRDPLSSPARGGPILMAQPLPDTWQVVIEREPAAFPYPLPTRPSFVEAVTPVSAYLAVTALDGLVASGSVGLAIAICATMFYRLAMLAKAAMLAKLGLHSLFLMQMVLFPGVEIRLVWDAMHLGLVGVYAFSRATAPGSTNAGGGMDVLDWSFIVWSILGHLLDIAARLAIQLAVVPARFDAYLASLEGDAFREPSRGGGSGRQEPRRWYHRVRLRAPWLGTRGAEHYSEAPQAEEPQLREMKRSGPRERARGRKSNGGERPRGRGEGLLLADVEGQG</sequence>
<dbReference type="EMBL" id="JAZGUE010000002">
    <property type="protein sequence ID" value="KAL2270484.1"/>
    <property type="molecule type" value="Genomic_DNA"/>
</dbReference>
<feature type="region of interest" description="Disordered" evidence="1">
    <location>
        <begin position="822"/>
        <end position="844"/>
    </location>
</feature>
<name>A0ABR4DKE6_9PEZI</name>
<reference evidence="3 4" key="1">
    <citation type="journal article" date="2024" name="Commun. Biol.">
        <title>Comparative genomic analysis of thermophilic fungi reveals convergent evolutionary adaptations and gene losses.</title>
        <authorList>
            <person name="Steindorff A.S."/>
            <person name="Aguilar-Pontes M.V."/>
            <person name="Robinson A.J."/>
            <person name="Andreopoulos B."/>
            <person name="LaButti K."/>
            <person name="Kuo A."/>
            <person name="Mondo S."/>
            <person name="Riley R."/>
            <person name="Otillar R."/>
            <person name="Haridas S."/>
            <person name="Lipzen A."/>
            <person name="Grimwood J."/>
            <person name="Schmutz J."/>
            <person name="Clum A."/>
            <person name="Reid I.D."/>
            <person name="Moisan M.C."/>
            <person name="Butler G."/>
            <person name="Nguyen T.T.M."/>
            <person name="Dewar K."/>
            <person name="Conant G."/>
            <person name="Drula E."/>
            <person name="Henrissat B."/>
            <person name="Hansel C."/>
            <person name="Singer S."/>
            <person name="Hutchinson M.I."/>
            <person name="de Vries R.P."/>
            <person name="Natvig D.O."/>
            <person name="Powell A.J."/>
            <person name="Tsang A."/>
            <person name="Grigoriev I.V."/>
        </authorList>
    </citation>
    <scope>NUCLEOTIDE SEQUENCE [LARGE SCALE GENOMIC DNA]</scope>
    <source>
        <strain evidence="3 4">ATCC 22073</strain>
    </source>
</reference>